<reference evidence="2" key="1">
    <citation type="submission" date="2020-03" db="EMBL/GenBank/DDBJ databases">
        <title>The deep terrestrial virosphere.</title>
        <authorList>
            <person name="Holmfeldt K."/>
            <person name="Nilsson E."/>
            <person name="Simone D."/>
            <person name="Lopez-Fernandez M."/>
            <person name="Wu X."/>
            <person name="de Brujin I."/>
            <person name="Lundin D."/>
            <person name="Andersson A."/>
            <person name="Bertilsson S."/>
            <person name="Dopson M."/>
        </authorList>
    </citation>
    <scope>NUCLEOTIDE SEQUENCE</scope>
    <source>
        <strain evidence="1">MM171A00439</strain>
        <strain evidence="2">MM171B00601</strain>
    </source>
</reference>
<evidence type="ECO:0000313" key="2">
    <source>
        <dbReference type="EMBL" id="QJB03600.1"/>
    </source>
</evidence>
<organism evidence="2">
    <name type="scientific">viral metagenome</name>
    <dbReference type="NCBI Taxonomy" id="1070528"/>
    <lineage>
        <taxon>unclassified sequences</taxon>
        <taxon>metagenomes</taxon>
        <taxon>organismal metagenomes</taxon>
    </lineage>
</organism>
<dbReference type="AlphaFoldDB" id="A0A6M3MBT4"/>
<name>A0A6M3MBT4_9ZZZZ</name>
<accession>A0A6M3MBT4</accession>
<sequence>MNQVRGDEKYACATSVLGFYIETEKAKTAADRLKRTEEMQTFWLNPLKELYEKMGRTCIGPNWRKVGNCLAEVQKILDDERWEESDRIFVSKSWLEQAQVELTGALTDGRVRQVRPFEGVSGERV</sequence>
<evidence type="ECO:0000313" key="1">
    <source>
        <dbReference type="EMBL" id="QJB00486.1"/>
    </source>
</evidence>
<proteinExistence type="predicted"/>
<dbReference type="EMBL" id="MT143853">
    <property type="protein sequence ID" value="QJB03600.1"/>
    <property type="molecule type" value="Genomic_DNA"/>
</dbReference>
<gene>
    <name evidence="1" type="ORF">MM171A00439_0038</name>
    <name evidence="2" type="ORF">MM171B00601_0003</name>
</gene>
<protein>
    <submittedName>
        <fullName evidence="2">Uncharacterized protein</fullName>
    </submittedName>
</protein>
<dbReference type="EMBL" id="MT143694">
    <property type="protein sequence ID" value="QJB00486.1"/>
    <property type="molecule type" value="Genomic_DNA"/>
</dbReference>